<evidence type="ECO:0000313" key="2">
    <source>
        <dbReference type="EMBL" id="MBS2547467.1"/>
    </source>
</evidence>
<proteinExistence type="predicted"/>
<evidence type="ECO:0000313" key="3">
    <source>
        <dbReference type="Proteomes" id="UP000730482"/>
    </source>
</evidence>
<dbReference type="Proteomes" id="UP000730482">
    <property type="component" value="Unassembled WGS sequence"/>
</dbReference>
<dbReference type="EMBL" id="JAAFYZ010000028">
    <property type="protein sequence ID" value="MBS2547467.1"/>
    <property type="molecule type" value="Genomic_DNA"/>
</dbReference>
<evidence type="ECO:0000256" key="1">
    <source>
        <dbReference type="SAM" id="MobiDB-lite"/>
    </source>
</evidence>
<feature type="region of interest" description="Disordered" evidence="1">
    <location>
        <begin position="1"/>
        <end position="41"/>
    </location>
</feature>
<feature type="non-terminal residue" evidence="2">
    <location>
        <position position="1"/>
    </location>
</feature>
<organism evidence="2 3">
    <name type="scientific">Catenulispora pinistramenti</name>
    <dbReference type="NCBI Taxonomy" id="2705254"/>
    <lineage>
        <taxon>Bacteria</taxon>
        <taxon>Bacillati</taxon>
        <taxon>Actinomycetota</taxon>
        <taxon>Actinomycetes</taxon>
        <taxon>Catenulisporales</taxon>
        <taxon>Catenulisporaceae</taxon>
        <taxon>Catenulispora</taxon>
    </lineage>
</organism>
<comment type="caution">
    <text evidence="2">The sequence shown here is derived from an EMBL/GenBank/DDBJ whole genome shotgun (WGS) entry which is preliminary data.</text>
</comment>
<dbReference type="RefSeq" id="WP_212009053.1">
    <property type="nucleotide sequence ID" value="NZ_JAAFYZ010000028.1"/>
</dbReference>
<name>A0ABS5KN34_9ACTN</name>
<sequence length="78" mass="8485">AASKSTSAVQHFADSASILTSRPHRSNRRPEVLLSRPSSLSPDADRAMLRADAQSRLDDAAAEGIDISEFVPWMGRHI</sequence>
<keyword evidence="3" id="KW-1185">Reference proteome</keyword>
<protein>
    <submittedName>
        <fullName evidence="2">Uncharacterized protein</fullName>
    </submittedName>
</protein>
<accession>A0ABS5KN34</accession>
<reference evidence="2 3" key="1">
    <citation type="submission" date="2020-02" db="EMBL/GenBank/DDBJ databases">
        <title>Acidophilic actinobacteria isolated from forest soil.</title>
        <authorList>
            <person name="Golinska P."/>
        </authorList>
    </citation>
    <scope>NUCLEOTIDE SEQUENCE [LARGE SCALE GENOMIC DNA]</scope>
    <source>
        <strain evidence="2 3">NL8</strain>
    </source>
</reference>
<gene>
    <name evidence="2" type="ORF">KGQ19_11345</name>
</gene>